<reference evidence="9" key="1">
    <citation type="submission" date="2019-06" db="EMBL/GenBank/DDBJ databases">
        <title>The complete genome of Emcibacter congregatus ZYLT.</title>
        <authorList>
            <person name="Zhao Z."/>
        </authorList>
    </citation>
    <scope>NUCLEOTIDE SEQUENCE [LARGE SCALE GENOMIC DNA]</scope>
    <source>
        <strain evidence="9">MCCC 1A06723</strain>
    </source>
</reference>
<evidence type="ECO:0000256" key="5">
    <source>
        <dbReference type="ARBA" id="ARBA00023239"/>
    </source>
</evidence>
<comment type="catalytic activity">
    <reaction evidence="7">
        <text>a peptidoglycan chain = a peptidoglycan chain with N-acetyl-1,6-anhydromuramyl-[peptide] at the reducing end + a peptidoglycan chain with N-acetylglucosamine at the non-reducing end.</text>
        <dbReference type="EC" id="4.2.2.29"/>
    </reaction>
</comment>
<organism evidence="8 9">
    <name type="scientific">Emcibacter nanhaiensis</name>
    <dbReference type="NCBI Taxonomy" id="1505037"/>
    <lineage>
        <taxon>Bacteria</taxon>
        <taxon>Pseudomonadati</taxon>
        <taxon>Pseudomonadota</taxon>
        <taxon>Alphaproteobacteria</taxon>
        <taxon>Emcibacterales</taxon>
        <taxon>Emcibacteraceae</taxon>
        <taxon>Emcibacter</taxon>
    </lineage>
</organism>
<evidence type="ECO:0000256" key="4">
    <source>
        <dbReference type="ARBA" id="ARBA00023136"/>
    </source>
</evidence>
<feature type="site" description="Important for catalytic activity" evidence="7">
    <location>
        <position position="203"/>
    </location>
</feature>
<keyword evidence="6 7" id="KW-0961">Cell wall biogenesis/degradation</keyword>
<dbReference type="InterPro" id="IPR003770">
    <property type="entry name" value="MLTG-like"/>
</dbReference>
<dbReference type="PANTHER" id="PTHR30518">
    <property type="entry name" value="ENDOLYTIC MUREIN TRANSGLYCOSYLASE"/>
    <property type="match status" value="1"/>
</dbReference>
<evidence type="ECO:0000256" key="7">
    <source>
        <dbReference type="HAMAP-Rule" id="MF_02065"/>
    </source>
</evidence>
<dbReference type="PANTHER" id="PTHR30518:SF2">
    <property type="entry name" value="ENDOLYTIC MUREIN TRANSGLYCOSYLASE"/>
    <property type="match status" value="1"/>
</dbReference>
<dbReference type="GO" id="GO:0009252">
    <property type="term" value="P:peptidoglycan biosynthetic process"/>
    <property type="evidence" value="ECO:0007669"/>
    <property type="project" value="UniProtKB-UniRule"/>
</dbReference>
<sequence length="329" mass="36927">MRGMWKYIILLVVGSVAFAALFAFLGYREFTGKTILEENTVYLLPKGQGVGKTAFDLADKGIISNGDIFRLGVRLAGRDTSFKAGEYEIAAGSTMQDIMELLSSGNVIHHKLTIVEGWTSHQIVTYLNSIDNLSGDISALPAEGSIMPETYLYTRDEYRNELISRMQARQKEFLLDQWSLRDPDLPLNSPEEALVLASIVEKETSLEEERARIAGVFLNRLRKKMRLQTDPTVIYGLTKTGDLGRPLSKKDLRTHTWYNTYVIRGLPPTPIAHPGKASIMAVMHPLPTEELYFVANGDGGHSFAVTNEEHNRNVQKLRGLEKERRLNSN</sequence>
<keyword evidence="9" id="KW-1185">Reference proteome</keyword>
<evidence type="ECO:0000256" key="2">
    <source>
        <dbReference type="ARBA" id="ARBA00022692"/>
    </source>
</evidence>
<dbReference type="GO" id="GO:0008932">
    <property type="term" value="F:lytic endotransglycosylase activity"/>
    <property type="evidence" value="ECO:0007669"/>
    <property type="project" value="UniProtKB-UniRule"/>
</dbReference>
<protein>
    <recommendedName>
        <fullName evidence="7">Endolytic murein transglycosylase</fullName>
        <ecNumber evidence="7">4.2.2.29</ecNumber>
    </recommendedName>
    <alternativeName>
        <fullName evidence="7">Peptidoglycan lytic transglycosylase</fullName>
    </alternativeName>
    <alternativeName>
        <fullName evidence="7">Peptidoglycan polymerization terminase</fullName>
    </alternativeName>
</protein>
<proteinExistence type="inferred from homology"/>
<dbReference type="OrthoDB" id="9814591at2"/>
<dbReference type="EMBL" id="VFIY01000004">
    <property type="protein sequence ID" value="TPD62953.1"/>
    <property type="molecule type" value="Genomic_DNA"/>
</dbReference>
<evidence type="ECO:0000256" key="1">
    <source>
        <dbReference type="ARBA" id="ARBA00022475"/>
    </source>
</evidence>
<feature type="transmembrane region" description="Helical" evidence="7">
    <location>
        <begin position="7"/>
        <end position="27"/>
    </location>
</feature>
<keyword evidence="3 7" id="KW-1133">Transmembrane helix</keyword>
<dbReference type="Gene3D" id="3.30.1490.480">
    <property type="entry name" value="Endolytic murein transglycosylase"/>
    <property type="match status" value="1"/>
</dbReference>
<dbReference type="Pfam" id="PF02618">
    <property type="entry name" value="YceG"/>
    <property type="match status" value="1"/>
</dbReference>
<dbReference type="GO" id="GO:0005886">
    <property type="term" value="C:plasma membrane"/>
    <property type="evidence" value="ECO:0007669"/>
    <property type="project" value="UniProtKB-SubCell"/>
</dbReference>
<comment type="caution">
    <text evidence="8">The sequence shown here is derived from an EMBL/GenBank/DDBJ whole genome shotgun (WGS) entry which is preliminary data.</text>
</comment>
<dbReference type="HAMAP" id="MF_02065">
    <property type="entry name" value="MltG"/>
    <property type="match status" value="1"/>
</dbReference>
<gene>
    <name evidence="7 8" type="primary">mltG</name>
    <name evidence="8" type="ORF">FIV46_02415</name>
</gene>
<evidence type="ECO:0000313" key="8">
    <source>
        <dbReference type="EMBL" id="TPD62953.1"/>
    </source>
</evidence>
<keyword evidence="7" id="KW-0997">Cell inner membrane</keyword>
<keyword evidence="4 7" id="KW-0472">Membrane</keyword>
<evidence type="ECO:0000256" key="3">
    <source>
        <dbReference type="ARBA" id="ARBA00022989"/>
    </source>
</evidence>
<evidence type="ECO:0000313" key="9">
    <source>
        <dbReference type="Proteomes" id="UP000319148"/>
    </source>
</evidence>
<evidence type="ECO:0000256" key="6">
    <source>
        <dbReference type="ARBA" id="ARBA00023316"/>
    </source>
</evidence>
<keyword evidence="2 7" id="KW-0812">Transmembrane</keyword>
<comment type="similarity">
    <text evidence="7">Belongs to the transglycosylase MltG family.</text>
</comment>
<dbReference type="CDD" id="cd08010">
    <property type="entry name" value="MltG_like"/>
    <property type="match status" value="1"/>
</dbReference>
<name>A0A501PR76_9PROT</name>
<dbReference type="AlphaFoldDB" id="A0A501PR76"/>
<keyword evidence="1 7" id="KW-1003">Cell membrane</keyword>
<comment type="function">
    <text evidence="7">Functions as a peptidoglycan terminase that cleaves nascent peptidoglycan strands endolytically to terminate their elongation.</text>
</comment>
<dbReference type="GO" id="GO:0071555">
    <property type="term" value="P:cell wall organization"/>
    <property type="evidence" value="ECO:0007669"/>
    <property type="project" value="UniProtKB-KW"/>
</dbReference>
<keyword evidence="5 7" id="KW-0456">Lyase</keyword>
<dbReference type="NCBIfam" id="TIGR00247">
    <property type="entry name" value="endolytic transglycosylase MltG"/>
    <property type="match status" value="1"/>
</dbReference>
<dbReference type="EC" id="4.2.2.29" evidence="7"/>
<comment type="subcellular location">
    <subcellularLocation>
        <location evidence="7">Cell inner membrane</location>
        <topology evidence="7">Single-pass membrane protein</topology>
    </subcellularLocation>
</comment>
<dbReference type="Gene3D" id="3.30.160.60">
    <property type="entry name" value="Classic Zinc Finger"/>
    <property type="match status" value="1"/>
</dbReference>
<dbReference type="Proteomes" id="UP000319148">
    <property type="component" value="Unassembled WGS sequence"/>
</dbReference>
<accession>A0A501PR76</accession>